<proteinExistence type="inferred from homology"/>
<dbReference type="InterPro" id="IPR026015">
    <property type="entry name" value="ATP_synth_OSCP/delta_N_sf"/>
</dbReference>
<keyword evidence="4 8" id="KW-0406">Ion transport</keyword>
<dbReference type="RefSeq" id="WP_288185518.1">
    <property type="nucleotide sequence ID" value="NZ_LT608335.1"/>
</dbReference>
<dbReference type="NCBIfam" id="TIGR01145">
    <property type="entry name" value="ATP_synt_delta"/>
    <property type="match status" value="1"/>
</dbReference>
<dbReference type="PANTHER" id="PTHR11910">
    <property type="entry name" value="ATP SYNTHASE DELTA CHAIN"/>
    <property type="match status" value="1"/>
</dbReference>
<evidence type="ECO:0000256" key="4">
    <source>
        <dbReference type="ARBA" id="ARBA00023065"/>
    </source>
</evidence>
<dbReference type="HAMAP" id="MF_01416">
    <property type="entry name" value="ATP_synth_delta_bact"/>
    <property type="match status" value="1"/>
</dbReference>
<dbReference type="Gene3D" id="1.10.520.20">
    <property type="entry name" value="N-terminal domain of the delta subunit of the F1F0-ATP synthase"/>
    <property type="match status" value="1"/>
</dbReference>
<evidence type="ECO:0000313" key="9">
    <source>
        <dbReference type="EMBL" id="SCM82970.1"/>
    </source>
</evidence>
<dbReference type="Pfam" id="PF00213">
    <property type="entry name" value="OSCP"/>
    <property type="match status" value="1"/>
</dbReference>
<dbReference type="GO" id="GO:0005886">
    <property type="term" value="C:plasma membrane"/>
    <property type="evidence" value="ECO:0007669"/>
    <property type="project" value="UniProtKB-SubCell"/>
</dbReference>
<comment type="function">
    <text evidence="8">F(1)F(0) ATP synthase produces ATP from ADP in the presence of a proton or sodium gradient. F-type ATPases consist of two structural domains, F(1) containing the extramembraneous catalytic core and F(0) containing the membrane proton channel, linked together by a central stalk and a peripheral stalk. During catalysis, ATP synthesis in the catalytic domain of F(1) is coupled via a rotary mechanism of the central stalk subunits to proton translocation.</text>
</comment>
<protein>
    <recommendedName>
        <fullName evidence="8">ATP synthase subunit delta</fullName>
    </recommendedName>
    <alternativeName>
        <fullName evidence="8">ATP synthase F(1) sector subunit delta</fullName>
    </alternativeName>
    <alternativeName>
        <fullName evidence="8">F-type ATPase subunit delta</fullName>
        <shortName evidence="8">F-ATPase subunit delta</shortName>
    </alternativeName>
</protein>
<dbReference type="NCBIfam" id="NF004402">
    <property type="entry name" value="PRK05758.2-2"/>
    <property type="match status" value="1"/>
</dbReference>
<name>A0A212LZP2_9FIRM</name>
<reference evidence="9" key="1">
    <citation type="submission" date="2016-08" db="EMBL/GenBank/DDBJ databases">
        <authorList>
            <person name="Seilhamer J.J."/>
        </authorList>
    </citation>
    <scope>NUCLEOTIDE SEQUENCE</scope>
    <source>
        <strain evidence="9">86</strain>
    </source>
</reference>
<dbReference type="GO" id="GO:0045259">
    <property type="term" value="C:proton-transporting ATP synthase complex"/>
    <property type="evidence" value="ECO:0007669"/>
    <property type="project" value="UniProtKB-KW"/>
</dbReference>
<keyword evidence="3 8" id="KW-0375">Hydrogen ion transport</keyword>
<evidence type="ECO:0000256" key="8">
    <source>
        <dbReference type="HAMAP-Rule" id="MF_01416"/>
    </source>
</evidence>
<evidence type="ECO:0000256" key="7">
    <source>
        <dbReference type="ARBA" id="ARBA00023310"/>
    </source>
</evidence>
<accession>A0A212LZP2</accession>
<dbReference type="AlphaFoldDB" id="A0A212LZP2"/>
<dbReference type="EMBL" id="FMJE01000005">
    <property type="protein sequence ID" value="SCM82970.1"/>
    <property type="molecule type" value="Genomic_DNA"/>
</dbReference>
<dbReference type="PROSITE" id="PS00389">
    <property type="entry name" value="ATPASE_DELTA"/>
    <property type="match status" value="1"/>
</dbReference>
<evidence type="ECO:0000256" key="3">
    <source>
        <dbReference type="ARBA" id="ARBA00022781"/>
    </source>
</evidence>
<comment type="subcellular location">
    <subcellularLocation>
        <location evidence="8">Cell membrane</location>
        <topology evidence="8">Peripheral membrane protein</topology>
    </subcellularLocation>
    <subcellularLocation>
        <location evidence="1">Membrane</location>
    </subcellularLocation>
</comment>
<evidence type="ECO:0000256" key="1">
    <source>
        <dbReference type="ARBA" id="ARBA00004370"/>
    </source>
</evidence>
<organism evidence="9">
    <name type="scientific">uncultured Sporomusa sp</name>
    <dbReference type="NCBI Taxonomy" id="307249"/>
    <lineage>
        <taxon>Bacteria</taxon>
        <taxon>Bacillati</taxon>
        <taxon>Bacillota</taxon>
        <taxon>Negativicutes</taxon>
        <taxon>Selenomonadales</taxon>
        <taxon>Sporomusaceae</taxon>
        <taxon>Sporomusa</taxon>
        <taxon>environmental samples</taxon>
    </lineage>
</organism>
<evidence type="ECO:0000256" key="2">
    <source>
        <dbReference type="ARBA" id="ARBA00022448"/>
    </source>
</evidence>
<dbReference type="InterPro" id="IPR020781">
    <property type="entry name" value="ATPase_OSCP/d_CS"/>
</dbReference>
<keyword evidence="7 8" id="KW-0066">ATP synthesis</keyword>
<dbReference type="GO" id="GO:0046933">
    <property type="term" value="F:proton-transporting ATP synthase activity, rotational mechanism"/>
    <property type="evidence" value="ECO:0007669"/>
    <property type="project" value="UniProtKB-UniRule"/>
</dbReference>
<keyword evidence="5 8" id="KW-0472">Membrane</keyword>
<dbReference type="InterPro" id="IPR000711">
    <property type="entry name" value="ATPase_OSCP/dsu"/>
</dbReference>
<dbReference type="PRINTS" id="PR00125">
    <property type="entry name" value="ATPASEDELTA"/>
</dbReference>
<keyword evidence="6 8" id="KW-0139">CF(1)</keyword>
<comment type="function">
    <text evidence="8">This protein is part of the stalk that links CF(0) to CF(1). It either transmits conformational changes from CF(0) to CF(1) or is implicated in proton conduction.</text>
</comment>
<gene>
    <name evidence="8 9" type="primary">atpH</name>
    <name evidence="9" type="ORF">KL86SPO_50742</name>
</gene>
<evidence type="ECO:0000256" key="6">
    <source>
        <dbReference type="ARBA" id="ARBA00023196"/>
    </source>
</evidence>
<keyword evidence="8" id="KW-1003">Cell membrane</keyword>
<dbReference type="SUPFAM" id="SSF47928">
    <property type="entry name" value="N-terminal domain of the delta subunit of the F1F0-ATP synthase"/>
    <property type="match status" value="1"/>
</dbReference>
<sequence>MKLRLARRYAQAIFRLAREWQNLHEVEAELTIVEGVFAEAEVRSFFSNPGVPAADKKETIARLFGDTVSGFVQNFLCHIIDKRRTAVLPEIIKSYRLLVKQASNILEVQIITAMPLAEQDKEQLAAQLAHVTGKNIEVYLQVDQRILGGLIIQIGDRRIDNSVAAKLANLKRHMLNK</sequence>
<keyword evidence="2 8" id="KW-0813">Transport</keyword>
<evidence type="ECO:0000256" key="5">
    <source>
        <dbReference type="ARBA" id="ARBA00023136"/>
    </source>
</evidence>
<comment type="similarity">
    <text evidence="8">Belongs to the ATPase delta chain family.</text>
</comment>